<gene>
    <name evidence="2" type="ORF">EM595_1496</name>
</gene>
<sequence>MSAYIMFVRDATLDAEELATYSKMAADARGDHPLTALAHYGDFEVLEGQASEGVVLLKFPDMAAARAWYHSPAYQAAKVHRLKGAEYRVILVDGVE</sequence>
<dbReference type="RefSeq" id="WP_067429773.1">
    <property type="nucleotide sequence ID" value="NZ_CP072598.1"/>
</dbReference>
<dbReference type="OrthoDB" id="9806380at2"/>
<dbReference type="PANTHER" id="PTHR41521">
    <property type="match status" value="1"/>
</dbReference>
<evidence type="ECO:0000313" key="3">
    <source>
        <dbReference type="Proteomes" id="UP000059419"/>
    </source>
</evidence>
<name>A0A0U5GLM9_9GAMM</name>
<dbReference type="Pfam" id="PF07045">
    <property type="entry name" value="DUF1330"/>
    <property type="match status" value="1"/>
</dbReference>
<evidence type="ECO:0000313" key="2">
    <source>
        <dbReference type="EMBL" id="CUU23730.1"/>
    </source>
</evidence>
<accession>A0A0U5GLM9</accession>
<dbReference type="PANTHER" id="PTHR41521:SF4">
    <property type="entry name" value="BLR0684 PROTEIN"/>
    <property type="match status" value="1"/>
</dbReference>
<dbReference type="EMBL" id="LN907827">
    <property type="protein sequence ID" value="CUU23730.1"/>
    <property type="molecule type" value="Genomic_DNA"/>
</dbReference>
<dbReference type="SUPFAM" id="SSF54909">
    <property type="entry name" value="Dimeric alpha+beta barrel"/>
    <property type="match status" value="1"/>
</dbReference>
<feature type="domain" description="DUF1330" evidence="1">
    <location>
        <begin position="3"/>
        <end position="95"/>
    </location>
</feature>
<dbReference type="PATRIC" id="fig|1619313.3.peg.1551"/>
<dbReference type="GeneID" id="84613471"/>
<dbReference type="STRING" id="1619313.EM595_1496"/>
<dbReference type="InterPro" id="IPR011008">
    <property type="entry name" value="Dimeric_a/b-barrel"/>
</dbReference>
<protein>
    <recommendedName>
        <fullName evidence="1">DUF1330 domain-containing protein</fullName>
    </recommendedName>
</protein>
<organism evidence="2 3">
    <name type="scientific">Duffyella gerundensis</name>
    <dbReference type="NCBI Taxonomy" id="1619313"/>
    <lineage>
        <taxon>Bacteria</taxon>
        <taxon>Pseudomonadati</taxon>
        <taxon>Pseudomonadota</taxon>
        <taxon>Gammaproteobacteria</taxon>
        <taxon>Enterobacterales</taxon>
        <taxon>Erwiniaceae</taxon>
        <taxon>Duffyella</taxon>
    </lineage>
</organism>
<keyword evidence="3" id="KW-1185">Reference proteome</keyword>
<dbReference type="Proteomes" id="UP000059419">
    <property type="component" value="Chromosome 1"/>
</dbReference>
<dbReference type="KEGG" id="ege:EM595_1496"/>
<evidence type="ECO:0000259" key="1">
    <source>
        <dbReference type="Pfam" id="PF07045"/>
    </source>
</evidence>
<dbReference type="InterPro" id="IPR010753">
    <property type="entry name" value="DUF1330"/>
</dbReference>
<dbReference type="Gene3D" id="3.30.70.100">
    <property type="match status" value="1"/>
</dbReference>
<proteinExistence type="predicted"/>
<reference evidence="3" key="1">
    <citation type="submission" date="2015-11" db="EMBL/GenBank/DDBJ databases">
        <authorList>
            <person name="Blom J."/>
        </authorList>
    </citation>
    <scope>NUCLEOTIDE SEQUENCE [LARGE SCALE GENOMIC DNA]</scope>
</reference>
<dbReference type="AlphaFoldDB" id="A0A0U5GLM9"/>